<evidence type="ECO:0000259" key="5">
    <source>
        <dbReference type="PROSITE" id="PS50865"/>
    </source>
</evidence>
<dbReference type="Gene3D" id="6.10.140.2220">
    <property type="match status" value="1"/>
</dbReference>
<proteinExistence type="predicted"/>
<dbReference type="InterPro" id="IPR046824">
    <property type="entry name" value="Mss51-like_C"/>
</dbReference>
<evidence type="ECO:0000256" key="1">
    <source>
        <dbReference type="ARBA" id="ARBA00022723"/>
    </source>
</evidence>
<dbReference type="OrthoDB" id="5282002at2759"/>
<evidence type="ECO:0000256" key="4">
    <source>
        <dbReference type="PROSITE-ProRule" id="PRU00134"/>
    </source>
</evidence>
<evidence type="ECO:0000313" key="7">
    <source>
        <dbReference type="Proteomes" id="UP000276133"/>
    </source>
</evidence>
<dbReference type="EMBL" id="REGN01004367">
    <property type="protein sequence ID" value="RNA17815.1"/>
    <property type="molecule type" value="Genomic_DNA"/>
</dbReference>
<evidence type="ECO:0000313" key="6">
    <source>
        <dbReference type="EMBL" id="RNA17815.1"/>
    </source>
</evidence>
<dbReference type="Pfam" id="PF20179">
    <property type="entry name" value="MSS51_C"/>
    <property type="match status" value="1"/>
</dbReference>
<protein>
    <submittedName>
        <fullName evidence="6">MSS51 mitochondrial</fullName>
    </submittedName>
</protein>
<keyword evidence="2 4" id="KW-0863">Zinc-finger</keyword>
<reference evidence="6 7" key="1">
    <citation type="journal article" date="2018" name="Sci. Rep.">
        <title>Genomic signatures of local adaptation to the degree of environmental predictability in rotifers.</title>
        <authorList>
            <person name="Franch-Gras L."/>
            <person name="Hahn C."/>
            <person name="Garcia-Roger E.M."/>
            <person name="Carmona M.J."/>
            <person name="Serra M."/>
            <person name="Gomez A."/>
        </authorList>
    </citation>
    <scope>NUCLEOTIDE SEQUENCE [LARGE SCALE GENOMIC DNA]</scope>
    <source>
        <strain evidence="6">HYR1</strain>
    </source>
</reference>
<dbReference type="AlphaFoldDB" id="A0A3M7R3K6"/>
<keyword evidence="7" id="KW-1185">Reference proteome</keyword>
<sequence>MIIDANLTSSKMWSEVQFNLKSSIESADSARKFCAYCGLEDAALLGRCYGCQMIYYCSQEHQYLDWMEKHMPKCAELEWASLCQIMESIPIDLSPVYCNLAWSSDRVATWTDWFELRSDLVESVRQLSKTIHQEVFTNKSVILNCREPQLGDILDGILARVTQIMSFPITIGSTLKSLNISPESKPLCIHILYPPQELFDDLVANFVSGQTEDLDFCVKKKFYEILNMFPESGNSIEFVLISTNCYLNTANFDQSANAELIDWSKLVQSPVLKKDFDLLRSKRSVVLSGWQGSYANYIKYACKNSDGFLEPDLVVAFDPTFTKSAHQLITDWTDELKIVLTSNYSCLFTFSDKLELDKAFNLLNAFQTNVVACQPNQFSSLMFRQSDPTQPNNVHSANGYFILLKGFSNRNGSEFKQKTADFFSSFFVLIKSSQNGNL</sequence>
<accession>A0A3M7R3K6</accession>
<dbReference type="PROSITE" id="PS01360">
    <property type="entry name" value="ZF_MYND_1"/>
    <property type="match status" value="1"/>
</dbReference>
<comment type="caution">
    <text evidence="6">The sequence shown here is derived from an EMBL/GenBank/DDBJ whole genome shotgun (WGS) entry which is preliminary data.</text>
</comment>
<feature type="domain" description="MYND-type" evidence="5">
    <location>
        <begin position="34"/>
        <end position="74"/>
    </location>
</feature>
<dbReference type="InterPro" id="IPR002893">
    <property type="entry name" value="Znf_MYND"/>
</dbReference>
<dbReference type="PANTHER" id="PTHR46920:SF1">
    <property type="entry name" value="PROTEIN MSS51 HOMOLOG, MITOCHONDRIAL-RELATED"/>
    <property type="match status" value="1"/>
</dbReference>
<dbReference type="STRING" id="10195.A0A3M7R3K6"/>
<dbReference type="PROSITE" id="PS50865">
    <property type="entry name" value="ZF_MYND_2"/>
    <property type="match status" value="1"/>
</dbReference>
<gene>
    <name evidence="6" type="ORF">BpHYR1_039508</name>
</gene>
<keyword evidence="1" id="KW-0479">Metal-binding</keyword>
<dbReference type="InterPro" id="IPR052839">
    <property type="entry name" value="Mito_gene_expr_regulator"/>
</dbReference>
<dbReference type="SUPFAM" id="SSF144232">
    <property type="entry name" value="HIT/MYND zinc finger-like"/>
    <property type="match status" value="1"/>
</dbReference>
<dbReference type="Pfam" id="PF01753">
    <property type="entry name" value="zf-MYND"/>
    <property type="match status" value="1"/>
</dbReference>
<evidence type="ECO:0000256" key="3">
    <source>
        <dbReference type="ARBA" id="ARBA00022833"/>
    </source>
</evidence>
<keyword evidence="3" id="KW-0862">Zinc</keyword>
<organism evidence="6 7">
    <name type="scientific">Brachionus plicatilis</name>
    <name type="common">Marine rotifer</name>
    <name type="synonym">Brachionus muelleri</name>
    <dbReference type="NCBI Taxonomy" id="10195"/>
    <lineage>
        <taxon>Eukaryota</taxon>
        <taxon>Metazoa</taxon>
        <taxon>Spiralia</taxon>
        <taxon>Gnathifera</taxon>
        <taxon>Rotifera</taxon>
        <taxon>Eurotatoria</taxon>
        <taxon>Monogononta</taxon>
        <taxon>Pseudotrocha</taxon>
        <taxon>Ploima</taxon>
        <taxon>Brachionidae</taxon>
        <taxon>Brachionus</taxon>
    </lineage>
</organism>
<evidence type="ECO:0000256" key="2">
    <source>
        <dbReference type="ARBA" id="ARBA00022771"/>
    </source>
</evidence>
<dbReference type="PANTHER" id="PTHR46920">
    <property type="match status" value="1"/>
</dbReference>
<dbReference type="Proteomes" id="UP000276133">
    <property type="component" value="Unassembled WGS sequence"/>
</dbReference>
<dbReference type="GO" id="GO:0008270">
    <property type="term" value="F:zinc ion binding"/>
    <property type="evidence" value="ECO:0007669"/>
    <property type="project" value="UniProtKB-KW"/>
</dbReference>
<name>A0A3M7R3K6_BRAPC</name>